<evidence type="ECO:0000313" key="2">
    <source>
        <dbReference type="EMBL" id="SFM11784.1"/>
    </source>
</evidence>
<dbReference type="RefSeq" id="WP_090941190.1">
    <property type="nucleotide sequence ID" value="NZ_FOTS01000042.1"/>
</dbReference>
<dbReference type="EMBL" id="FOTS01000042">
    <property type="protein sequence ID" value="SFM11784.1"/>
    <property type="molecule type" value="Genomic_DNA"/>
</dbReference>
<keyword evidence="1" id="KW-1133">Transmembrane helix</keyword>
<organism evidence="2 3">
    <name type="scientific">Pelosinus propionicus DSM 13327</name>
    <dbReference type="NCBI Taxonomy" id="1123291"/>
    <lineage>
        <taxon>Bacteria</taxon>
        <taxon>Bacillati</taxon>
        <taxon>Bacillota</taxon>
        <taxon>Negativicutes</taxon>
        <taxon>Selenomonadales</taxon>
        <taxon>Sporomusaceae</taxon>
        <taxon>Pelosinus</taxon>
    </lineage>
</organism>
<proteinExistence type="predicted"/>
<accession>A0A1I4N899</accession>
<reference evidence="3" key="1">
    <citation type="submission" date="2016-10" db="EMBL/GenBank/DDBJ databases">
        <authorList>
            <person name="Varghese N."/>
            <person name="Submissions S."/>
        </authorList>
    </citation>
    <scope>NUCLEOTIDE SEQUENCE [LARGE SCALE GENOMIC DNA]</scope>
    <source>
        <strain evidence="3">DSM 13327</strain>
    </source>
</reference>
<evidence type="ECO:0000256" key="1">
    <source>
        <dbReference type="SAM" id="Phobius"/>
    </source>
</evidence>
<dbReference type="AlphaFoldDB" id="A0A1I4N899"/>
<evidence type="ECO:0000313" key="3">
    <source>
        <dbReference type="Proteomes" id="UP000199520"/>
    </source>
</evidence>
<sequence>MFNNYPSAYLLLLSSTIFLGIYLIAPIIGSWHLFCSIAVDVLKFSGTIVCIFFLLCAVIEAAHNLFLKNRHH</sequence>
<keyword evidence="1" id="KW-0812">Transmembrane</keyword>
<feature type="transmembrane region" description="Helical" evidence="1">
    <location>
        <begin position="9"/>
        <end position="34"/>
    </location>
</feature>
<protein>
    <submittedName>
        <fullName evidence="2">Uncharacterized protein</fullName>
    </submittedName>
</protein>
<gene>
    <name evidence="2" type="ORF">SAMN04490355_104236</name>
</gene>
<keyword evidence="3" id="KW-1185">Reference proteome</keyword>
<dbReference type="STRING" id="1123291.SAMN04490355_104236"/>
<keyword evidence="1" id="KW-0472">Membrane</keyword>
<dbReference type="OrthoDB" id="1684879at2"/>
<feature type="transmembrane region" description="Helical" evidence="1">
    <location>
        <begin position="46"/>
        <end position="67"/>
    </location>
</feature>
<dbReference type="Proteomes" id="UP000199520">
    <property type="component" value="Unassembled WGS sequence"/>
</dbReference>
<name>A0A1I4N899_9FIRM</name>